<reference evidence="1 2" key="1">
    <citation type="journal article" date="2024" name="J Genomics">
        <title>Draft genome sequencing and assembly of Favolaschia claudopus CIRM-BRFM 2984 isolated from oak limbs.</title>
        <authorList>
            <person name="Navarro D."/>
            <person name="Drula E."/>
            <person name="Chaduli D."/>
            <person name="Cazenave R."/>
            <person name="Ahrendt S."/>
            <person name="Wang J."/>
            <person name="Lipzen A."/>
            <person name="Daum C."/>
            <person name="Barry K."/>
            <person name="Grigoriev I.V."/>
            <person name="Favel A."/>
            <person name="Rosso M.N."/>
            <person name="Martin F."/>
        </authorList>
    </citation>
    <scope>NUCLEOTIDE SEQUENCE [LARGE SCALE GENOMIC DNA]</scope>
    <source>
        <strain evidence="1 2">CIRM-BRFM 2984</strain>
    </source>
</reference>
<organism evidence="1 2">
    <name type="scientific">Favolaschia claudopus</name>
    <dbReference type="NCBI Taxonomy" id="2862362"/>
    <lineage>
        <taxon>Eukaryota</taxon>
        <taxon>Fungi</taxon>
        <taxon>Dikarya</taxon>
        <taxon>Basidiomycota</taxon>
        <taxon>Agaricomycotina</taxon>
        <taxon>Agaricomycetes</taxon>
        <taxon>Agaricomycetidae</taxon>
        <taxon>Agaricales</taxon>
        <taxon>Marasmiineae</taxon>
        <taxon>Mycenaceae</taxon>
        <taxon>Favolaschia</taxon>
    </lineage>
</organism>
<dbReference type="EMBL" id="JAWWNJ010000090">
    <property type="protein sequence ID" value="KAK6997498.1"/>
    <property type="molecule type" value="Genomic_DNA"/>
</dbReference>
<gene>
    <name evidence="1" type="ORF">R3P38DRAFT_3219586</name>
</gene>
<dbReference type="AlphaFoldDB" id="A0AAW0A1W1"/>
<comment type="caution">
    <text evidence="1">The sequence shown here is derived from an EMBL/GenBank/DDBJ whole genome shotgun (WGS) entry which is preliminary data.</text>
</comment>
<name>A0AAW0A1W1_9AGAR</name>
<evidence type="ECO:0000313" key="1">
    <source>
        <dbReference type="EMBL" id="KAK6997498.1"/>
    </source>
</evidence>
<sequence length="335" mass="36725">MGRAHTAFLCERIPQGVNNLCLTFDTENDYLTGSALSGATRSNGSIDRWIENVLPLCTGAVSRASTILVQSVTQAYVSTILSTISVPNSTHITTIHCYARRPSLGRQRVDLPPISDDSQLRILRLNGVTPTWTADTVYTTLTHLSLRHIFTAIDRAIVRAMLISSPALVYLELVVVNIIGDFGSYFPPICAPSVTHLTLGLETIPLFHIPANLVLPALKLLNIESNTAGWMETAEACRSYLNMVEAVVLSCRTLDVTALMFIGQLCRAKHIDLSNCSSSFVEFVGEDPAVHQPHTRVLEWVVPSNTPAAVVQHFTRYSSKVVVYKSSKGCEEDDI</sequence>
<keyword evidence="2" id="KW-1185">Reference proteome</keyword>
<protein>
    <submittedName>
        <fullName evidence="1">Uncharacterized protein</fullName>
    </submittedName>
</protein>
<accession>A0AAW0A1W1</accession>
<dbReference type="Proteomes" id="UP001362999">
    <property type="component" value="Unassembled WGS sequence"/>
</dbReference>
<proteinExistence type="predicted"/>
<dbReference type="SUPFAM" id="SSF52047">
    <property type="entry name" value="RNI-like"/>
    <property type="match status" value="1"/>
</dbReference>
<evidence type="ECO:0000313" key="2">
    <source>
        <dbReference type="Proteomes" id="UP001362999"/>
    </source>
</evidence>